<dbReference type="Proteomes" id="UP001152747">
    <property type="component" value="Unassembled WGS sequence"/>
</dbReference>
<sequence length="741" mass="81923">MSNSFENAQLAETGKNTQRDLSSQNRQQELRGTAIERVVETQHEVAPPPHSPTPIDDKEAEYAEFDAIWRNFRAEQAAIGRVVETQHEVASPQQSPIPIDDKETGYAEFDAIWRNFRAEQKQSPNPSENMDEQQNCFEFGEIWQNFYAQQDESQESVEIADPPKSPTEDMGIPVTNIAEIKELLKIFFAHSRSEVPVATDAPQTPNTNGEDEGGEIVEQLFNESSAAGHDENDDDEEPEIQNLQTLEFSTNSRNSNSPPSSVESSIREITEVSDETTNIPAEDMNMMSNAHSDADDFDFYDVYNYEEDAPSEDREDEDPYERLARRRALRRGTPGYNPPARAPIPVFVDHGRNFDSDDEPLSPIRPIRGPGIVIRSSGNLGEVMLTDDLYDADSNVDLTGDLFMVRTNGRVPQKRINIATDNSISLFVNGKCYDDIERRIRERVEDEVRSSMKNFKGIMVPRECYGPLCRLWNIRPTAAPPTQRPTRKRSSSSSTSPTKRPRIAEAMDLAAPTTSGAPPTPTSPIPNADANIVLTPPTILAPQLVATASVVGVLPTPTSTTRQSNRVPQVVATAPASVVGVLPTPTSTTRQSILVPHVATVSASVVAVLPTPTPTSSPPSKKRGRPSKSNSTVAKIQKPAAKKVHAMVLRSDDANQQLAPSKFLKSKTPILSIRDVKRIMEDIEAALNHLDFGANKTNLMNKLKELRKLTKDYAIKPSARKFTKLSAKCDSLGTCIELYAR</sequence>
<comment type="caution">
    <text evidence="2">The sequence shown here is derived from an EMBL/GenBank/DDBJ whole genome shotgun (WGS) entry which is preliminary data.</text>
</comment>
<accession>A0A9P1IZS7</accession>
<feature type="compositionally biased region" description="Polar residues" evidence="1">
    <location>
        <begin position="14"/>
        <end position="27"/>
    </location>
</feature>
<feature type="region of interest" description="Disordered" evidence="1">
    <location>
        <begin position="609"/>
        <end position="635"/>
    </location>
</feature>
<protein>
    <submittedName>
        <fullName evidence="2">Uncharacterized protein</fullName>
    </submittedName>
</protein>
<reference evidence="2" key="1">
    <citation type="submission" date="2022-11" db="EMBL/GenBank/DDBJ databases">
        <authorList>
            <person name="Kikuchi T."/>
        </authorList>
    </citation>
    <scope>NUCLEOTIDE SEQUENCE</scope>
    <source>
        <strain evidence="2">PS1010</strain>
    </source>
</reference>
<dbReference type="EMBL" id="CANHGI010000005">
    <property type="protein sequence ID" value="CAI5453164.1"/>
    <property type="molecule type" value="Genomic_DNA"/>
</dbReference>
<evidence type="ECO:0000256" key="1">
    <source>
        <dbReference type="SAM" id="MobiDB-lite"/>
    </source>
</evidence>
<feature type="compositionally biased region" description="Low complexity" evidence="1">
    <location>
        <begin position="252"/>
        <end position="264"/>
    </location>
</feature>
<feature type="region of interest" description="Disordered" evidence="1">
    <location>
        <begin position="476"/>
        <end position="503"/>
    </location>
</feature>
<evidence type="ECO:0000313" key="2">
    <source>
        <dbReference type="EMBL" id="CAI5453164.1"/>
    </source>
</evidence>
<feature type="region of interest" description="Disordered" evidence="1">
    <location>
        <begin position="510"/>
        <end position="529"/>
    </location>
</feature>
<evidence type="ECO:0000313" key="3">
    <source>
        <dbReference type="Proteomes" id="UP001152747"/>
    </source>
</evidence>
<proteinExistence type="predicted"/>
<feature type="region of interest" description="Disordered" evidence="1">
    <location>
        <begin position="151"/>
        <end position="172"/>
    </location>
</feature>
<keyword evidence="3" id="KW-1185">Reference proteome</keyword>
<name>A0A9P1IZS7_9PELO</name>
<feature type="region of interest" description="Disordered" evidence="1">
    <location>
        <begin position="245"/>
        <end position="282"/>
    </location>
</feature>
<gene>
    <name evidence="2" type="ORF">CAMP_LOCUS15801</name>
</gene>
<feature type="region of interest" description="Disordered" evidence="1">
    <location>
        <begin position="1"/>
        <end position="57"/>
    </location>
</feature>
<organism evidence="2 3">
    <name type="scientific">Caenorhabditis angaria</name>
    <dbReference type="NCBI Taxonomy" id="860376"/>
    <lineage>
        <taxon>Eukaryota</taxon>
        <taxon>Metazoa</taxon>
        <taxon>Ecdysozoa</taxon>
        <taxon>Nematoda</taxon>
        <taxon>Chromadorea</taxon>
        <taxon>Rhabditida</taxon>
        <taxon>Rhabditina</taxon>
        <taxon>Rhabditomorpha</taxon>
        <taxon>Rhabditoidea</taxon>
        <taxon>Rhabditidae</taxon>
        <taxon>Peloderinae</taxon>
        <taxon>Caenorhabditis</taxon>
    </lineage>
</organism>
<dbReference type="AlphaFoldDB" id="A0A9P1IZS7"/>